<evidence type="ECO:0000313" key="3">
    <source>
        <dbReference type="Proteomes" id="UP000276133"/>
    </source>
</evidence>
<reference evidence="2 3" key="1">
    <citation type="journal article" date="2018" name="Sci. Rep.">
        <title>Genomic signatures of local adaptation to the degree of environmental predictability in rotifers.</title>
        <authorList>
            <person name="Franch-Gras L."/>
            <person name="Hahn C."/>
            <person name="Garcia-Roger E.M."/>
            <person name="Carmona M.J."/>
            <person name="Serra M."/>
            <person name="Gomez A."/>
        </authorList>
    </citation>
    <scope>NUCLEOTIDE SEQUENCE [LARGE SCALE GENOMIC DNA]</scope>
    <source>
        <strain evidence="2">HYR1</strain>
    </source>
</reference>
<dbReference type="AlphaFoldDB" id="A0A3M7S4I7"/>
<keyword evidence="3" id="KW-1185">Reference proteome</keyword>
<gene>
    <name evidence="2" type="ORF">BpHYR1_052186</name>
</gene>
<dbReference type="EMBL" id="REGN01002078">
    <property type="protein sequence ID" value="RNA30540.1"/>
    <property type="molecule type" value="Genomic_DNA"/>
</dbReference>
<sequence length="299" mass="33189">MTIDLGQLEIIDARHHRRQIIVRIHARRVHGLFDNGQRGTERAETANGQPRTAGHKLQEHSLLVGIKLAHYLEQILDRAALVRVPMIASSALGQTLGVPFFETRAAKKPVHLVGIEDAQALQRQHRLEALSEAVDLRLNALGQCPLDHQSQVVVQIFQAHRFVLAGLDQFEVGIAGECEVELQVGHLFFQRFQIAVQRRARRLLLPVGLDEESAPFVNVGAQRFDARVHLFVDQGQVLLLNGGLGLAAHQPLVEHGTQMNVEDAEVLGRLGHKFAQQSELLLLFVQNGRPFGRLFAAGT</sequence>
<accession>A0A3M7S4I7</accession>
<feature type="region of interest" description="Disordered" evidence="1">
    <location>
        <begin position="35"/>
        <end position="54"/>
    </location>
</feature>
<proteinExistence type="predicted"/>
<dbReference type="Proteomes" id="UP000276133">
    <property type="component" value="Unassembled WGS sequence"/>
</dbReference>
<evidence type="ECO:0000313" key="2">
    <source>
        <dbReference type="EMBL" id="RNA30540.1"/>
    </source>
</evidence>
<evidence type="ECO:0000256" key="1">
    <source>
        <dbReference type="SAM" id="MobiDB-lite"/>
    </source>
</evidence>
<protein>
    <submittedName>
        <fullName evidence="2">Uncharacterized protein</fullName>
    </submittedName>
</protein>
<comment type="caution">
    <text evidence="2">The sequence shown here is derived from an EMBL/GenBank/DDBJ whole genome shotgun (WGS) entry which is preliminary data.</text>
</comment>
<name>A0A3M7S4I7_BRAPC</name>
<organism evidence="2 3">
    <name type="scientific">Brachionus plicatilis</name>
    <name type="common">Marine rotifer</name>
    <name type="synonym">Brachionus muelleri</name>
    <dbReference type="NCBI Taxonomy" id="10195"/>
    <lineage>
        <taxon>Eukaryota</taxon>
        <taxon>Metazoa</taxon>
        <taxon>Spiralia</taxon>
        <taxon>Gnathifera</taxon>
        <taxon>Rotifera</taxon>
        <taxon>Eurotatoria</taxon>
        <taxon>Monogononta</taxon>
        <taxon>Pseudotrocha</taxon>
        <taxon>Ploima</taxon>
        <taxon>Brachionidae</taxon>
        <taxon>Brachionus</taxon>
    </lineage>
</organism>